<evidence type="ECO:0000313" key="12">
    <source>
        <dbReference type="Proteomes" id="UP001518925"/>
    </source>
</evidence>
<dbReference type="Gene3D" id="3.20.20.70">
    <property type="entry name" value="Aldolase class I"/>
    <property type="match status" value="1"/>
</dbReference>
<dbReference type="Pfam" id="PF00697">
    <property type="entry name" value="PRAI"/>
    <property type="match status" value="1"/>
</dbReference>
<evidence type="ECO:0000256" key="2">
    <source>
        <dbReference type="ARBA" id="ARBA00004664"/>
    </source>
</evidence>
<protein>
    <recommendedName>
        <fullName evidence="4 9">N-(5'-phosphoribosyl)anthranilate isomerase</fullName>
        <shortName evidence="9">PRAI</shortName>
        <ecNumber evidence="3 9">5.3.1.24</ecNumber>
    </recommendedName>
</protein>
<comment type="pathway">
    <text evidence="2 9">Amino-acid biosynthesis; L-tryptophan biosynthesis; L-tryptophan from chorismate: step 3/5.</text>
</comment>
<organism evidence="11 12">
    <name type="scientific">Bacillus suaedaesalsae</name>
    <dbReference type="NCBI Taxonomy" id="2810349"/>
    <lineage>
        <taxon>Bacteria</taxon>
        <taxon>Bacillati</taxon>
        <taxon>Bacillota</taxon>
        <taxon>Bacilli</taxon>
        <taxon>Bacillales</taxon>
        <taxon>Bacillaceae</taxon>
        <taxon>Bacillus</taxon>
    </lineage>
</organism>
<evidence type="ECO:0000256" key="4">
    <source>
        <dbReference type="ARBA" id="ARBA00022272"/>
    </source>
</evidence>
<comment type="caution">
    <text evidence="11">The sequence shown here is derived from an EMBL/GenBank/DDBJ whole genome shotgun (WGS) entry which is preliminary data.</text>
</comment>
<gene>
    <name evidence="9" type="primary">trpF</name>
    <name evidence="11" type="ORF">JR050_19525</name>
</gene>
<dbReference type="GO" id="GO:0004640">
    <property type="term" value="F:phosphoribosylanthranilate isomerase activity"/>
    <property type="evidence" value="ECO:0007669"/>
    <property type="project" value="UniProtKB-EC"/>
</dbReference>
<proteinExistence type="inferred from homology"/>
<name>A0ABS2DNC0_9BACI</name>
<evidence type="ECO:0000259" key="10">
    <source>
        <dbReference type="Pfam" id="PF00697"/>
    </source>
</evidence>
<dbReference type="Proteomes" id="UP001518925">
    <property type="component" value="Unassembled WGS sequence"/>
</dbReference>
<dbReference type="HAMAP" id="MF_00135">
    <property type="entry name" value="PRAI"/>
    <property type="match status" value="1"/>
</dbReference>
<keyword evidence="5 9" id="KW-0028">Amino-acid biosynthesis</keyword>
<keyword evidence="7 9" id="KW-0057">Aromatic amino acid biosynthesis</keyword>
<evidence type="ECO:0000256" key="1">
    <source>
        <dbReference type="ARBA" id="ARBA00001164"/>
    </source>
</evidence>
<evidence type="ECO:0000256" key="7">
    <source>
        <dbReference type="ARBA" id="ARBA00023141"/>
    </source>
</evidence>
<keyword evidence="12" id="KW-1185">Reference proteome</keyword>
<dbReference type="SUPFAM" id="SSF51366">
    <property type="entry name" value="Ribulose-phoshate binding barrel"/>
    <property type="match status" value="1"/>
</dbReference>
<accession>A0ABS2DNC0</accession>
<dbReference type="NCBIfam" id="NF002301">
    <property type="entry name" value="PRK01222.2-1"/>
    <property type="match status" value="1"/>
</dbReference>
<evidence type="ECO:0000256" key="5">
    <source>
        <dbReference type="ARBA" id="ARBA00022605"/>
    </source>
</evidence>
<comment type="similarity">
    <text evidence="9">Belongs to the TrpF family.</text>
</comment>
<dbReference type="InterPro" id="IPR001240">
    <property type="entry name" value="PRAI_dom"/>
</dbReference>
<evidence type="ECO:0000313" key="11">
    <source>
        <dbReference type="EMBL" id="MBM6619857.1"/>
    </source>
</evidence>
<evidence type="ECO:0000256" key="3">
    <source>
        <dbReference type="ARBA" id="ARBA00012572"/>
    </source>
</evidence>
<dbReference type="PANTHER" id="PTHR42894:SF1">
    <property type="entry name" value="N-(5'-PHOSPHORIBOSYL)ANTHRANILATE ISOMERASE"/>
    <property type="match status" value="1"/>
</dbReference>
<dbReference type="InterPro" id="IPR044643">
    <property type="entry name" value="TrpF_fam"/>
</dbReference>
<keyword evidence="8 9" id="KW-0413">Isomerase</keyword>
<evidence type="ECO:0000256" key="9">
    <source>
        <dbReference type="HAMAP-Rule" id="MF_00135"/>
    </source>
</evidence>
<evidence type="ECO:0000256" key="8">
    <source>
        <dbReference type="ARBA" id="ARBA00023235"/>
    </source>
</evidence>
<feature type="domain" description="N-(5'phosphoribosyl) anthranilate isomerase (PRAI)" evidence="10">
    <location>
        <begin position="7"/>
        <end position="207"/>
    </location>
</feature>
<evidence type="ECO:0000256" key="6">
    <source>
        <dbReference type="ARBA" id="ARBA00022822"/>
    </source>
</evidence>
<dbReference type="PANTHER" id="PTHR42894">
    <property type="entry name" value="N-(5'-PHOSPHORIBOSYL)ANTHRANILATE ISOMERASE"/>
    <property type="match status" value="1"/>
</dbReference>
<keyword evidence="6 9" id="KW-0822">Tryptophan biosynthesis</keyword>
<dbReference type="EC" id="5.3.1.24" evidence="3 9"/>
<reference evidence="11 12" key="1">
    <citation type="submission" date="2021-02" db="EMBL/GenBank/DDBJ databases">
        <title>Bacillus sp. RD4P76, an endophyte from a halophyte.</title>
        <authorList>
            <person name="Sun J.-Q."/>
        </authorList>
    </citation>
    <scope>NUCLEOTIDE SEQUENCE [LARGE SCALE GENOMIC DNA]</scope>
    <source>
        <strain evidence="11 12">RD4P76</strain>
    </source>
</reference>
<dbReference type="InterPro" id="IPR013785">
    <property type="entry name" value="Aldolase_TIM"/>
</dbReference>
<dbReference type="InterPro" id="IPR011060">
    <property type="entry name" value="RibuloseP-bd_barrel"/>
</dbReference>
<sequence length="220" mass="24768">MSKPLLKYCGNRCFEDWCLVMESKADLIGLIFAESKRKVSPETVVKWIDEKPVTEGKKIVGVFVNASLSYIEHVASCVPLDIIQCHGRESIEELCMIKALTKLPVWKAIHHDIHAILCMRNLRGIADGYVIDTKSINSWGGTGESFDWSVIPEYQKEAFVQEVPCLIAGGVNPTNISKLLAHHVDGIDISSGIEYENRKNIERIKLIDKEVDCYVHNLSR</sequence>
<dbReference type="CDD" id="cd00405">
    <property type="entry name" value="PRAI"/>
    <property type="match status" value="1"/>
</dbReference>
<dbReference type="EMBL" id="JAFELM010000045">
    <property type="protein sequence ID" value="MBM6619857.1"/>
    <property type="molecule type" value="Genomic_DNA"/>
</dbReference>
<comment type="catalytic activity">
    <reaction evidence="1 9">
        <text>N-(5-phospho-beta-D-ribosyl)anthranilate = 1-(2-carboxyphenylamino)-1-deoxy-D-ribulose 5-phosphate</text>
        <dbReference type="Rhea" id="RHEA:21540"/>
        <dbReference type="ChEBI" id="CHEBI:18277"/>
        <dbReference type="ChEBI" id="CHEBI:58613"/>
        <dbReference type="EC" id="5.3.1.24"/>
    </reaction>
</comment>